<keyword evidence="10" id="KW-1185">Reference proteome</keyword>
<evidence type="ECO:0000256" key="7">
    <source>
        <dbReference type="SAM" id="MobiDB-lite"/>
    </source>
</evidence>
<dbReference type="InterPro" id="IPR020095">
    <property type="entry name" value="PsdUridine_synth_TruA_C"/>
</dbReference>
<keyword evidence="6" id="KW-0175">Coiled coil</keyword>
<comment type="similarity">
    <text evidence="1">Belongs to the tRNA pseudouridine synthase TruA family.</text>
</comment>
<evidence type="ECO:0000259" key="8">
    <source>
        <dbReference type="Pfam" id="PF01416"/>
    </source>
</evidence>
<keyword evidence="2" id="KW-0819">tRNA processing</keyword>
<feature type="coiled-coil region" evidence="6">
    <location>
        <begin position="23"/>
        <end position="50"/>
    </location>
</feature>
<gene>
    <name evidence="9" type="ORF">PRELSG_0113500</name>
</gene>
<proteinExistence type="inferred from homology"/>
<evidence type="ECO:0000256" key="6">
    <source>
        <dbReference type="SAM" id="Coils"/>
    </source>
</evidence>
<feature type="compositionally biased region" description="Basic and acidic residues" evidence="7">
    <location>
        <begin position="311"/>
        <end position="324"/>
    </location>
</feature>
<dbReference type="Gene3D" id="3.30.70.580">
    <property type="entry name" value="Pseudouridine synthase I, catalytic domain, N-terminal subdomain"/>
    <property type="match status" value="1"/>
</dbReference>
<dbReference type="VEuPathDB" id="PlasmoDB:PRELSG_0113500"/>
<evidence type="ECO:0000256" key="1">
    <source>
        <dbReference type="ARBA" id="ARBA00009375"/>
    </source>
</evidence>
<dbReference type="InterPro" id="IPR020103">
    <property type="entry name" value="PsdUridine_synth_cat_dom_sf"/>
</dbReference>
<organism evidence="9 10">
    <name type="scientific">Plasmodium relictum</name>
    <dbReference type="NCBI Taxonomy" id="85471"/>
    <lineage>
        <taxon>Eukaryota</taxon>
        <taxon>Sar</taxon>
        <taxon>Alveolata</taxon>
        <taxon>Apicomplexa</taxon>
        <taxon>Aconoidasida</taxon>
        <taxon>Haemosporida</taxon>
        <taxon>Plasmodiidae</taxon>
        <taxon>Plasmodium</taxon>
        <taxon>Plasmodium (Haemamoeba)</taxon>
    </lineage>
</organism>
<name>A0A1J1H123_PLARL</name>
<dbReference type="InterPro" id="IPR020097">
    <property type="entry name" value="PsdUridine_synth_TruA_a/b_dom"/>
</dbReference>
<evidence type="ECO:0000313" key="9">
    <source>
        <dbReference type="EMBL" id="CRG98485.1"/>
    </source>
</evidence>
<dbReference type="EMBL" id="LN835296">
    <property type="protein sequence ID" value="CRG98485.1"/>
    <property type="molecule type" value="Genomic_DNA"/>
</dbReference>
<dbReference type="GeneID" id="39734385"/>
<feature type="active site" description="Nucleophile" evidence="4">
    <location>
        <position position="113"/>
    </location>
</feature>
<sequence length="554" mass="66753">MNVSENNNKRKLNNYLRNKERIKKLKIERKENEKIEIRKKENENINNEEKNYNLKKYAICVGYIGSRYHGCQGQSKEAMTIENELERTLLKINAVKKKNKDFNFCLSRSARTDNGVHALYNVFVYNINLDCIYLNNDKERENISKSQENNEKKSDKNNYDVINGSEMKNEHILIYEKKKEINNNNINNCCNYNNSVIQNNEINKKQKESIKNNDDIFDERKKKEEEFKKLLNLHLPSDIRCFDIFKVTKSFDARKFCSFRLYEYLFPIYVLSEVEVNIKYKKIFEEIIENIDKYVEKTKDIKKRKKRNEYDNLSDMKKNNDENNKNSILEVNDNNDENVNNNEKNMENKRSFTQREDIFTIKKYKEELTDEELNTFFEIFNNYTGFHNFHCFTKNNIDQTTYRYIKYFEISIVKLHNYNFLSIKILGQSFLMHQIRKMITLAVETFRKATSKNSIYYCLNINRYIPISLFPSDGLILICPYFNSYNKNVCKPPHSPTICFNENEEIKKFKEEKIGKCIIDKLEKNVWKDWLIKMNRYPFIYHFIREKLNEDSNQ</sequence>
<dbReference type="AlphaFoldDB" id="A0A1J1H123"/>
<evidence type="ECO:0000256" key="4">
    <source>
        <dbReference type="PIRSR" id="PIRSR641708-1"/>
    </source>
</evidence>
<dbReference type="InterPro" id="IPR041708">
    <property type="entry name" value="PUS1/PUS2-like"/>
</dbReference>
<dbReference type="GO" id="GO:0005634">
    <property type="term" value="C:nucleus"/>
    <property type="evidence" value="ECO:0007669"/>
    <property type="project" value="TreeGrafter"/>
</dbReference>
<dbReference type="PANTHER" id="PTHR11142">
    <property type="entry name" value="PSEUDOURIDYLATE SYNTHASE"/>
    <property type="match status" value="1"/>
</dbReference>
<dbReference type="RefSeq" id="XP_028531495.1">
    <property type="nucleotide sequence ID" value="XM_028679367.1"/>
</dbReference>
<evidence type="ECO:0000256" key="3">
    <source>
        <dbReference type="ARBA" id="ARBA00023235"/>
    </source>
</evidence>
<reference evidence="9 10" key="1">
    <citation type="submission" date="2015-04" db="EMBL/GenBank/DDBJ databases">
        <authorList>
            <consortium name="Pathogen Informatics"/>
        </authorList>
    </citation>
    <scope>NUCLEOTIDE SEQUENCE [LARGE SCALE GENOMIC DNA]</scope>
    <source>
        <strain evidence="9 10">SGS1</strain>
    </source>
</reference>
<dbReference type="GO" id="GO:0031119">
    <property type="term" value="P:tRNA pseudouridine synthesis"/>
    <property type="evidence" value="ECO:0007669"/>
    <property type="project" value="InterPro"/>
</dbReference>
<dbReference type="Proteomes" id="UP000220158">
    <property type="component" value="Chromosome 1"/>
</dbReference>
<dbReference type="Pfam" id="PF01416">
    <property type="entry name" value="PseudoU_synth_1"/>
    <property type="match status" value="1"/>
</dbReference>
<feature type="binding site" evidence="5">
    <location>
        <position position="262"/>
    </location>
    <ligand>
        <name>substrate</name>
    </ligand>
</feature>
<evidence type="ECO:0000256" key="5">
    <source>
        <dbReference type="PIRSR" id="PIRSR641708-2"/>
    </source>
</evidence>
<dbReference type="KEGG" id="prel:PRELSG_0113500"/>
<evidence type="ECO:0000313" key="10">
    <source>
        <dbReference type="Proteomes" id="UP000220158"/>
    </source>
</evidence>
<dbReference type="OMA" id="LILICPY"/>
<keyword evidence="3" id="KW-0413">Isomerase</keyword>
<dbReference type="SUPFAM" id="SSF55120">
    <property type="entry name" value="Pseudouridine synthase"/>
    <property type="match status" value="1"/>
</dbReference>
<dbReference type="Gene3D" id="3.30.70.660">
    <property type="entry name" value="Pseudouridine synthase I, catalytic domain, C-terminal subdomain"/>
    <property type="match status" value="1"/>
</dbReference>
<evidence type="ECO:0000256" key="2">
    <source>
        <dbReference type="ARBA" id="ARBA00022694"/>
    </source>
</evidence>
<dbReference type="GO" id="GO:0003723">
    <property type="term" value="F:RNA binding"/>
    <property type="evidence" value="ECO:0007669"/>
    <property type="project" value="InterPro"/>
</dbReference>
<dbReference type="GO" id="GO:1990481">
    <property type="term" value="P:mRNA pseudouridine synthesis"/>
    <property type="evidence" value="ECO:0007669"/>
    <property type="project" value="TreeGrafter"/>
</dbReference>
<dbReference type="PANTHER" id="PTHR11142:SF4">
    <property type="entry name" value="PSEUDOURIDYLATE SYNTHASE 1 HOMOLOG"/>
    <property type="match status" value="1"/>
</dbReference>
<dbReference type="GO" id="GO:0009982">
    <property type="term" value="F:pseudouridine synthase activity"/>
    <property type="evidence" value="ECO:0007669"/>
    <property type="project" value="InterPro"/>
</dbReference>
<dbReference type="InterPro" id="IPR001406">
    <property type="entry name" value="PsdUridine_synth_TruA"/>
</dbReference>
<protein>
    <submittedName>
        <fullName evidence="9">U2 snRNA/tRNA pseudouridine synthase, putative</fullName>
    </submittedName>
</protein>
<dbReference type="OrthoDB" id="10256309at2759"/>
<feature type="domain" description="Pseudouridine synthase I TruA alpha/beta" evidence="8">
    <location>
        <begin position="381"/>
        <end position="479"/>
    </location>
</feature>
<accession>A0A1J1H123</accession>
<dbReference type="CDD" id="cd02568">
    <property type="entry name" value="PseudoU_synth_PUS1_PUS2"/>
    <property type="match status" value="1"/>
</dbReference>
<feature type="region of interest" description="Disordered" evidence="7">
    <location>
        <begin position="311"/>
        <end position="347"/>
    </location>
</feature>
<dbReference type="InterPro" id="IPR020094">
    <property type="entry name" value="TruA/RsuA/RluB/E/F_N"/>
</dbReference>